<accession>A0A1I2HBU9</accession>
<sequence>MAPSLATAKTPLIKPLPLSLALLYFGGSALLFRACVYGLMPFLLHRGVSPFGAFISSYSLALTALMGATLVALRQDGYALNWMTFRDRLRFVPLTSRAWGWAMGLFLVGFLLTGLLIPSAQAIARMPLFSPPDFLPDVLNPLRPKTASLTQFMGVPLGGQWWLLAVYALFLLVFNLLGEEVWFRGYLLPRQQLVYGQWSWLVHGLLWTLFHLPIYPWYAVYLLPTALTVSYAAQKTGSGWASYLVHGLGNGLLVLIPIMGGILGG</sequence>
<dbReference type="OrthoDB" id="9777755at2"/>
<keyword evidence="1" id="KW-0812">Transmembrane</keyword>
<feature type="transmembrane region" description="Helical" evidence="1">
    <location>
        <begin position="21"/>
        <end position="44"/>
    </location>
</feature>
<keyword evidence="3" id="KW-0378">Hydrolase</keyword>
<keyword evidence="1" id="KW-1133">Transmembrane helix</keyword>
<feature type="transmembrane region" description="Helical" evidence="1">
    <location>
        <begin position="94"/>
        <end position="117"/>
    </location>
</feature>
<evidence type="ECO:0000313" key="3">
    <source>
        <dbReference type="EMBL" id="SFF26226.1"/>
    </source>
</evidence>
<dbReference type="Pfam" id="PF02517">
    <property type="entry name" value="Rce1-like"/>
    <property type="match status" value="1"/>
</dbReference>
<dbReference type="GO" id="GO:0006508">
    <property type="term" value="P:proteolysis"/>
    <property type="evidence" value="ECO:0007669"/>
    <property type="project" value="UniProtKB-KW"/>
</dbReference>
<dbReference type="Proteomes" id="UP000198598">
    <property type="component" value="Unassembled WGS sequence"/>
</dbReference>
<reference evidence="3 4" key="1">
    <citation type="submission" date="2016-10" db="EMBL/GenBank/DDBJ databases">
        <authorList>
            <person name="de Groot N.N."/>
        </authorList>
    </citation>
    <scope>NUCLEOTIDE SEQUENCE [LARGE SCALE GENOMIC DNA]</scope>
    <source>
        <strain evidence="3 4">DSM 26130</strain>
    </source>
</reference>
<feature type="domain" description="CAAX prenyl protease 2/Lysostaphin resistance protein A-like" evidence="2">
    <location>
        <begin position="162"/>
        <end position="251"/>
    </location>
</feature>
<dbReference type="GO" id="GO:0080120">
    <property type="term" value="P:CAAX-box protein maturation"/>
    <property type="evidence" value="ECO:0007669"/>
    <property type="project" value="UniProtKB-ARBA"/>
</dbReference>
<feature type="transmembrane region" description="Helical" evidence="1">
    <location>
        <begin position="198"/>
        <end position="220"/>
    </location>
</feature>
<dbReference type="AlphaFoldDB" id="A0A1I2HBU9"/>
<proteinExistence type="predicted"/>
<dbReference type="EMBL" id="FOLQ01000039">
    <property type="protein sequence ID" value="SFF26226.1"/>
    <property type="molecule type" value="Genomic_DNA"/>
</dbReference>
<dbReference type="InterPro" id="IPR003675">
    <property type="entry name" value="Rce1/LyrA-like_dom"/>
</dbReference>
<evidence type="ECO:0000256" key="1">
    <source>
        <dbReference type="SAM" id="Phobius"/>
    </source>
</evidence>
<dbReference type="STRING" id="662367.SAMN05216167_13931"/>
<dbReference type="GO" id="GO:0004175">
    <property type="term" value="F:endopeptidase activity"/>
    <property type="evidence" value="ECO:0007669"/>
    <property type="project" value="UniProtKB-ARBA"/>
</dbReference>
<feature type="transmembrane region" description="Helical" evidence="1">
    <location>
        <begin position="159"/>
        <end position="177"/>
    </location>
</feature>
<protein>
    <submittedName>
        <fullName evidence="3">CAAX protease self-immunity</fullName>
    </submittedName>
</protein>
<keyword evidence="4" id="KW-1185">Reference proteome</keyword>
<evidence type="ECO:0000259" key="2">
    <source>
        <dbReference type="Pfam" id="PF02517"/>
    </source>
</evidence>
<gene>
    <name evidence="3" type="ORF">SAMN05216167_13931</name>
</gene>
<organism evidence="3 4">
    <name type="scientific">Spirosoma endophyticum</name>
    <dbReference type="NCBI Taxonomy" id="662367"/>
    <lineage>
        <taxon>Bacteria</taxon>
        <taxon>Pseudomonadati</taxon>
        <taxon>Bacteroidota</taxon>
        <taxon>Cytophagia</taxon>
        <taxon>Cytophagales</taxon>
        <taxon>Cytophagaceae</taxon>
        <taxon>Spirosoma</taxon>
    </lineage>
</organism>
<keyword evidence="3" id="KW-0645">Protease</keyword>
<evidence type="ECO:0000313" key="4">
    <source>
        <dbReference type="Proteomes" id="UP000198598"/>
    </source>
</evidence>
<feature type="transmembrane region" description="Helical" evidence="1">
    <location>
        <begin position="240"/>
        <end position="263"/>
    </location>
</feature>
<keyword evidence="1" id="KW-0472">Membrane</keyword>
<feature type="transmembrane region" description="Helical" evidence="1">
    <location>
        <begin position="50"/>
        <end position="73"/>
    </location>
</feature>
<name>A0A1I2HBU9_9BACT</name>
<dbReference type="RefSeq" id="WP_093834819.1">
    <property type="nucleotide sequence ID" value="NZ_FOLQ01000039.1"/>
</dbReference>